<keyword evidence="5" id="KW-1185">Reference proteome</keyword>
<comment type="similarity">
    <text evidence="1">Belongs to the eukaryotic ribosomal protein eL21 family.</text>
</comment>
<dbReference type="InterPro" id="IPR008991">
    <property type="entry name" value="Translation_prot_SH3-like_sf"/>
</dbReference>
<dbReference type="InterPro" id="IPR036948">
    <property type="entry name" value="Ribosomal_eL21_sf"/>
</dbReference>
<evidence type="ECO:0000313" key="5">
    <source>
        <dbReference type="Proteomes" id="UP001281761"/>
    </source>
</evidence>
<dbReference type="PROSITE" id="PS01171">
    <property type="entry name" value="RIBOSOMAL_L21E"/>
    <property type="match status" value="1"/>
</dbReference>
<dbReference type="Proteomes" id="UP001281761">
    <property type="component" value="Unassembled WGS sequence"/>
</dbReference>
<evidence type="ECO:0000313" key="4">
    <source>
        <dbReference type="EMBL" id="KAK2958873.1"/>
    </source>
</evidence>
<keyword evidence="3" id="KW-0687">Ribonucleoprotein</keyword>
<evidence type="ECO:0000256" key="3">
    <source>
        <dbReference type="ARBA" id="ARBA00023274"/>
    </source>
</evidence>
<dbReference type="Pfam" id="PF01157">
    <property type="entry name" value="Ribosomal_L21e"/>
    <property type="match status" value="1"/>
</dbReference>
<dbReference type="Gene3D" id="2.30.30.70">
    <property type="entry name" value="Ribosomal protein L21"/>
    <property type="match status" value="1"/>
</dbReference>
<keyword evidence="2 4" id="KW-0689">Ribosomal protein</keyword>
<evidence type="ECO:0000256" key="1">
    <source>
        <dbReference type="ARBA" id="ARBA00008427"/>
    </source>
</evidence>
<dbReference type="SUPFAM" id="SSF50104">
    <property type="entry name" value="Translation proteins SH3-like domain"/>
    <property type="match status" value="1"/>
</dbReference>
<dbReference type="InterPro" id="IPR018259">
    <property type="entry name" value="Ribosomal_eL21_CS"/>
</dbReference>
<reference evidence="4 5" key="1">
    <citation type="journal article" date="2022" name="bioRxiv">
        <title>Genomics of Preaxostyla Flagellates Illuminates Evolutionary Transitions and the Path Towards Mitochondrial Loss.</title>
        <authorList>
            <person name="Novak L.V.F."/>
            <person name="Treitli S.C."/>
            <person name="Pyrih J."/>
            <person name="Halakuc P."/>
            <person name="Pipaliya S.V."/>
            <person name="Vacek V."/>
            <person name="Brzon O."/>
            <person name="Soukal P."/>
            <person name="Eme L."/>
            <person name="Dacks J.B."/>
            <person name="Karnkowska A."/>
            <person name="Elias M."/>
            <person name="Hampl V."/>
        </authorList>
    </citation>
    <scope>NUCLEOTIDE SEQUENCE [LARGE SCALE GENOMIC DNA]</scope>
    <source>
        <strain evidence="4">NAU3</strain>
        <tissue evidence="4">Gut</tissue>
    </source>
</reference>
<organism evidence="4 5">
    <name type="scientific">Blattamonas nauphoetae</name>
    <dbReference type="NCBI Taxonomy" id="2049346"/>
    <lineage>
        <taxon>Eukaryota</taxon>
        <taxon>Metamonada</taxon>
        <taxon>Preaxostyla</taxon>
        <taxon>Oxymonadida</taxon>
        <taxon>Blattamonas</taxon>
    </lineage>
</organism>
<dbReference type="EMBL" id="JARBJD010000034">
    <property type="protein sequence ID" value="KAK2958873.1"/>
    <property type="molecule type" value="Genomic_DNA"/>
</dbReference>
<gene>
    <name evidence="4" type="ORF">BLNAU_6122</name>
</gene>
<sequence>MPHSWGLRARTKTLFQKEFRQHGTPSLSTYMQPYKLGDYVDIKVDSAIHKGMPHKFYHGKTGRIWNISKRAIGVEVNKRVGNRIIKKRLSVRVEHVKKSKCRDDYLARIKAGGAKRQPVKPRKACYVNVKKGSVITVTPKPYKLIV</sequence>
<dbReference type="InterPro" id="IPR001147">
    <property type="entry name" value="Ribosomal_eL21"/>
</dbReference>
<dbReference type="GO" id="GO:0005840">
    <property type="term" value="C:ribosome"/>
    <property type="evidence" value="ECO:0007669"/>
    <property type="project" value="UniProtKB-KW"/>
</dbReference>
<protein>
    <submittedName>
        <fullName evidence="4">60S ribosomal protein L21-A</fullName>
    </submittedName>
</protein>
<dbReference type="PANTHER" id="PTHR20981">
    <property type="entry name" value="60S RIBOSOMAL PROTEIN L21"/>
    <property type="match status" value="1"/>
</dbReference>
<proteinExistence type="inferred from homology"/>
<accession>A0ABQ9Y553</accession>
<evidence type="ECO:0000256" key="2">
    <source>
        <dbReference type="ARBA" id="ARBA00022980"/>
    </source>
</evidence>
<name>A0ABQ9Y553_9EUKA</name>
<comment type="caution">
    <text evidence="4">The sequence shown here is derived from an EMBL/GenBank/DDBJ whole genome shotgun (WGS) entry which is preliminary data.</text>
</comment>